<reference evidence="1" key="1">
    <citation type="submission" date="2021-06" db="EMBL/GenBank/DDBJ databases">
        <authorList>
            <person name="Hodson N. C."/>
            <person name="Mongue J. A."/>
            <person name="Jaron S. K."/>
        </authorList>
    </citation>
    <scope>NUCLEOTIDE SEQUENCE</scope>
</reference>
<sequence length="129" mass="14302">MKSFKSFHSRSSLVRVIGSQKFYIVGRVYQGNKWLANIEFLPKAEIRRQQIVSVSRHISTSTFSSLLPTFHTSGSSIAKDPIPSHFLPIAAIAAFYPGPEDNLRDKQLEASILTVDISISQVPTQPTTA</sequence>
<name>A0A8J2PJG2_9HEXA</name>
<keyword evidence="2" id="KW-1185">Reference proteome</keyword>
<dbReference type="Proteomes" id="UP000708208">
    <property type="component" value="Unassembled WGS sequence"/>
</dbReference>
<dbReference type="AlphaFoldDB" id="A0A8J2PJG2"/>
<comment type="caution">
    <text evidence="1">The sequence shown here is derived from an EMBL/GenBank/DDBJ whole genome shotgun (WGS) entry which is preliminary data.</text>
</comment>
<evidence type="ECO:0000313" key="2">
    <source>
        <dbReference type="Proteomes" id="UP000708208"/>
    </source>
</evidence>
<evidence type="ECO:0000313" key="1">
    <source>
        <dbReference type="EMBL" id="CAG7824714.1"/>
    </source>
</evidence>
<gene>
    <name evidence="1" type="ORF">AFUS01_LOCUS34858</name>
</gene>
<protein>
    <submittedName>
        <fullName evidence="1">Uncharacterized protein</fullName>
    </submittedName>
</protein>
<proteinExistence type="predicted"/>
<organism evidence="1 2">
    <name type="scientific">Allacma fusca</name>
    <dbReference type="NCBI Taxonomy" id="39272"/>
    <lineage>
        <taxon>Eukaryota</taxon>
        <taxon>Metazoa</taxon>
        <taxon>Ecdysozoa</taxon>
        <taxon>Arthropoda</taxon>
        <taxon>Hexapoda</taxon>
        <taxon>Collembola</taxon>
        <taxon>Symphypleona</taxon>
        <taxon>Sminthuridae</taxon>
        <taxon>Allacma</taxon>
    </lineage>
</organism>
<accession>A0A8J2PJG2</accession>
<dbReference type="EMBL" id="CAJVCH010533719">
    <property type="protein sequence ID" value="CAG7824714.1"/>
    <property type="molecule type" value="Genomic_DNA"/>
</dbReference>